<proteinExistence type="predicted"/>
<evidence type="ECO:0000313" key="1">
    <source>
        <dbReference type="EMBL" id="MDZ5762529.1"/>
    </source>
</evidence>
<comment type="caution">
    <text evidence="1">The sequence shown here is derived from an EMBL/GenBank/DDBJ whole genome shotgun (WGS) entry which is preliminary data.</text>
</comment>
<reference evidence="1 2" key="1">
    <citation type="submission" date="2023-02" db="EMBL/GenBank/DDBJ databases">
        <title>Host association and intracellularity evolved multiple times independently in the Rickettsiales.</title>
        <authorList>
            <person name="Castelli M."/>
            <person name="Nardi T."/>
            <person name="Gammuto L."/>
            <person name="Bellinzona G."/>
            <person name="Sabaneyeva E."/>
            <person name="Potekhin A."/>
            <person name="Serra V."/>
            <person name="Petroni G."/>
            <person name="Sassera D."/>
        </authorList>
    </citation>
    <scope>NUCLEOTIDE SEQUENCE [LARGE SCALE GENOMIC DNA]</scope>
    <source>
        <strain evidence="1 2">BOD18</strain>
    </source>
</reference>
<organism evidence="1 2">
    <name type="scientific">Candidatus Cyrtobacter comes</name>
    <dbReference type="NCBI Taxonomy" id="675776"/>
    <lineage>
        <taxon>Bacteria</taxon>
        <taxon>Pseudomonadati</taxon>
        <taxon>Pseudomonadota</taxon>
        <taxon>Alphaproteobacteria</taxon>
        <taxon>Rickettsiales</taxon>
        <taxon>Candidatus Midichloriaceae</taxon>
        <taxon>Candidatus Cyrtobacter</taxon>
    </lineage>
</organism>
<sequence length="434" mass="49177">MGREADTVLVMHNIDKTNCDVMTKNDLIHINNDAAAIHRAVFMLDWYAMGPDKLEEIAKLLFKYESIAQYALSTIEFHDIFNQLSIENREAFRNTFNKLRLIEDDLLKLIDSNNEIFRRINGLFECGAAVRDLMRELGDDKPYSDNAIKNFVLAIKKACQDGVIINYTPLKNALDTLRPITEEGEDAMANFLMLDTKAHTVYLNHVINNAEAMCRAVFMLDWSAIGLGKFKEIAEWLSTYESIARCALLTIENREEFNEALNQLNLMQDDLLGLRSQNQEIFSKIDGLFACGAVVRDLVTEFTNDGASYNELTIQRFVSVFQKAYSDGLVAKHSLYQVLGSLPYQVDIQKIVEVIVGDSDDFSSDIDSNSEDSNSQADDLGDEAGSIFYAEVAGGQEFMLLQEQPRLLQYHQPEALLTKVLPNNGKDAILYWRR</sequence>
<keyword evidence="2" id="KW-1185">Reference proteome</keyword>
<name>A0ABU5L8T6_9RICK</name>
<dbReference type="EMBL" id="JARGYT010000059">
    <property type="protein sequence ID" value="MDZ5762529.1"/>
    <property type="molecule type" value="Genomic_DNA"/>
</dbReference>
<gene>
    <name evidence="1" type="ORF">Cyrtocomes_00916</name>
</gene>
<protein>
    <submittedName>
        <fullName evidence="1">Uncharacterized protein</fullName>
    </submittedName>
</protein>
<dbReference type="Proteomes" id="UP001293791">
    <property type="component" value="Unassembled WGS sequence"/>
</dbReference>
<dbReference type="RefSeq" id="WP_322497990.1">
    <property type="nucleotide sequence ID" value="NZ_JARGYT010000059.1"/>
</dbReference>
<accession>A0ABU5L8T6</accession>
<evidence type="ECO:0000313" key="2">
    <source>
        <dbReference type="Proteomes" id="UP001293791"/>
    </source>
</evidence>